<dbReference type="InterPro" id="IPR002912">
    <property type="entry name" value="ACT_dom"/>
</dbReference>
<dbReference type="InterPro" id="IPR045865">
    <property type="entry name" value="ACT-like_dom_sf"/>
</dbReference>
<dbReference type="PROSITE" id="PS51671">
    <property type="entry name" value="ACT"/>
    <property type="match status" value="1"/>
</dbReference>
<evidence type="ECO:0000313" key="3">
    <source>
        <dbReference type="EMBL" id="MBG6137973.1"/>
    </source>
</evidence>
<dbReference type="AlphaFoldDB" id="A0A8J7GCE3"/>
<dbReference type="Pfam" id="PF01842">
    <property type="entry name" value="ACT"/>
    <property type="match status" value="1"/>
</dbReference>
<name>A0A8J7GCE3_9ACTN</name>
<gene>
    <name evidence="3" type="ORF">IW245_004167</name>
</gene>
<keyword evidence="1" id="KW-0812">Transmembrane</keyword>
<organism evidence="3 4">
    <name type="scientific">Longispora fulva</name>
    <dbReference type="NCBI Taxonomy" id="619741"/>
    <lineage>
        <taxon>Bacteria</taxon>
        <taxon>Bacillati</taxon>
        <taxon>Actinomycetota</taxon>
        <taxon>Actinomycetes</taxon>
        <taxon>Micromonosporales</taxon>
        <taxon>Micromonosporaceae</taxon>
        <taxon>Longispora</taxon>
    </lineage>
</organism>
<dbReference type="EMBL" id="JADOUF010000001">
    <property type="protein sequence ID" value="MBG6137973.1"/>
    <property type="molecule type" value="Genomic_DNA"/>
</dbReference>
<proteinExistence type="predicted"/>
<dbReference type="RefSeq" id="WP_197004778.1">
    <property type="nucleotide sequence ID" value="NZ_BONS01000017.1"/>
</dbReference>
<evidence type="ECO:0000259" key="2">
    <source>
        <dbReference type="PROSITE" id="PS51671"/>
    </source>
</evidence>
<accession>A0A8J7GCE3</accession>
<comment type="caution">
    <text evidence="3">The sequence shown here is derived from an EMBL/GenBank/DDBJ whole genome shotgun (WGS) entry which is preliminary data.</text>
</comment>
<feature type="domain" description="ACT" evidence="2">
    <location>
        <begin position="75"/>
        <end position="156"/>
    </location>
</feature>
<evidence type="ECO:0000313" key="4">
    <source>
        <dbReference type="Proteomes" id="UP000622552"/>
    </source>
</evidence>
<keyword evidence="1" id="KW-0472">Membrane</keyword>
<keyword evidence="1" id="KW-1133">Transmembrane helix</keyword>
<evidence type="ECO:0000256" key="1">
    <source>
        <dbReference type="SAM" id="Phobius"/>
    </source>
</evidence>
<reference evidence="3" key="1">
    <citation type="submission" date="2020-11" db="EMBL/GenBank/DDBJ databases">
        <title>Sequencing the genomes of 1000 actinobacteria strains.</title>
        <authorList>
            <person name="Klenk H.-P."/>
        </authorList>
    </citation>
    <scope>NUCLEOTIDE SEQUENCE</scope>
    <source>
        <strain evidence="3">DSM 45356</strain>
    </source>
</reference>
<dbReference type="Proteomes" id="UP000622552">
    <property type="component" value="Unassembled WGS sequence"/>
</dbReference>
<dbReference type="SUPFAM" id="SSF55021">
    <property type="entry name" value="ACT-like"/>
    <property type="match status" value="1"/>
</dbReference>
<protein>
    <recommendedName>
        <fullName evidence="2">ACT domain-containing protein</fullName>
    </recommendedName>
</protein>
<dbReference type="CDD" id="cd02116">
    <property type="entry name" value="ACT"/>
    <property type="match status" value="1"/>
</dbReference>
<keyword evidence="4" id="KW-1185">Reference proteome</keyword>
<feature type="transmembrane region" description="Helical" evidence="1">
    <location>
        <begin position="35"/>
        <end position="55"/>
    </location>
</feature>
<sequence length="162" mass="16657">MKTLSKDLIELAALFAAVAVADVFAGALGHGQHGSLILVGLAAALVVCSAAHRWWAHRHVRAPRTPAATGDTLWRIRTTVADSPGRLAALCTGLAELDVNILTIQVHPLGDKVIDEFLVVAPFDVTGAVLVGAITARGGLGTHVEPALAGLFDEAPAPANPA</sequence>